<evidence type="ECO:0000256" key="15">
    <source>
        <dbReference type="ARBA" id="ARBA00049244"/>
    </source>
</evidence>
<keyword evidence="10 16" id="KW-0460">Magnesium</keyword>
<dbReference type="InterPro" id="IPR043502">
    <property type="entry name" value="DNA/RNA_pol_sf"/>
</dbReference>
<feature type="site" description="Substrate discrimination" evidence="16">
    <location>
        <position position="39"/>
    </location>
</feature>
<keyword evidence="5 16" id="KW-0808">Transferase</keyword>
<protein>
    <recommendedName>
        <fullName evidence="16">DNA polymerase IV</fullName>
        <shortName evidence="16">Pol IV</shortName>
        <ecNumber evidence="16">2.7.7.7</ecNumber>
    </recommendedName>
</protein>
<dbReference type="STRING" id="79604.AAY81_06305"/>
<comment type="catalytic activity">
    <reaction evidence="15 16">
        <text>DNA(n) + a 2'-deoxyribonucleoside 5'-triphosphate = DNA(n+1) + diphosphate</text>
        <dbReference type="Rhea" id="RHEA:22508"/>
        <dbReference type="Rhea" id="RHEA-COMP:17339"/>
        <dbReference type="Rhea" id="RHEA-COMP:17340"/>
        <dbReference type="ChEBI" id="CHEBI:33019"/>
        <dbReference type="ChEBI" id="CHEBI:61560"/>
        <dbReference type="ChEBI" id="CHEBI:173112"/>
        <dbReference type="EC" id="2.7.7.7"/>
    </reaction>
</comment>
<keyword evidence="13 16" id="KW-0234">DNA repair</keyword>
<dbReference type="GO" id="GO:0003684">
    <property type="term" value="F:damaged DNA binding"/>
    <property type="evidence" value="ECO:0007669"/>
    <property type="project" value="InterPro"/>
</dbReference>
<gene>
    <name evidence="16" type="primary">dinB</name>
    <name evidence="18" type="ORF">SAMN02910314_01124</name>
</gene>
<dbReference type="Gene3D" id="3.30.70.270">
    <property type="match status" value="1"/>
</dbReference>
<dbReference type="HAMAP" id="MF_01113">
    <property type="entry name" value="DNApol_IV"/>
    <property type="match status" value="1"/>
</dbReference>
<evidence type="ECO:0000256" key="5">
    <source>
        <dbReference type="ARBA" id="ARBA00022679"/>
    </source>
</evidence>
<comment type="subunit">
    <text evidence="16">Monomer.</text>
</comment>
<dbReference type="EMBL" id="FOEC01000006">
    <property type="protein sequence ID" value="SEO76628.1"/>
    <property type="molecule type" value="Genomic_DNA"/>
</dbReference>
<dbReference type="Pfam" id="PF11799">
    <property type="entry name" value="IMS_C"/>
    <property type="match status" value="1"/>
</dbReference>
<dbReference type="Gene3D" id="1.10.150.20">
    <property type="entry name" value="5' to 3' exonuclease, C-terminal subdomain"/>
    <property type="match status" value="1"/>
</dbReference>
<keyword evidence="11 16" id="KW-0239">DNA-directed DNA polymerase</keyword>
<keyword evidence="8 16" id="KW-0479">Metal-binding</keyword>
<dbReference type="GO" id="GO:0009432">
    <property type="term" value="P:SOS response"/>
    <property type="evidence" value="ECO:0007669"/>
    <property type="project" value="TreeGrafter"/>
</dbReference>
<keyword evidence="6 16" id="KW-0548">Nucleotidyltransferase</keyword>
<evidence type="ECO:0000256" key="13">
    <source>
        <dbReference type="ARBA" id="ARBA00023204"/>
    </source>
</evidence>
<dbReference type="GO" id="GO:0006261">
    <property type="term" value="P:DNA-templated DNA replication"/>
    <property type="evidence" value="ECO:0007669"/>
    <property type="project" value="UniProtKB-UniRule"/>
</dbReference>
<dbReference type="SUPFAM" id="SSF56672">
    <property type="entry name" value="DNA/RNA polymerases"/>
    <property type="match status" value="1"/>
</dbReference>
<dbReference type="PROSITE" id="PS50173">
    <property type="entry name" value="UMUC"/>
    <property type="match status" value="1"/>
</dbReference>
<dbReference type="PANTHER" id="PTHR11076:SF33">
    <property type="entry name" value="DNA POLYMERASE KAPPA"/>
    <property type="match status" value="1"/>
</dbReference>
<evidence type="ECO:0000256" key="9">
    <source>
        <dbReference type="ARBA" id="ARBA00022763"/>
    </source>
</evidence>
<evidence type="ECO:0000256" key="6">
    <source>
        <dbReference type="ARBA" id="ARBA00022695"/>
    </source>
</evidence>
<dbReference type="GO" id="GO:0003887">
    <property type="term" value="F:DNA-directed DNA polymerase activity"/>
    <property type="evidence" value="ECO:0007669"/>
    <property type="project" value="UniProtKB-UniRule"/>
</dbReference>
<evidence type="ECO:0000256" key="12">
    <source>
        <dbReference type="ARBA" id="ARBA00023125"/>
    </source>
</evidence>
<dbReference type="Proteomes" id="UP000182975">
    <property type="component" value="Unassembled WGS sequence"/>
</dbReference>
<evidence type="ECO:0000256" key="14">
    <source>
        <dbReference type="ARBA" id="ARBA00025589"/>
    </source>
</evidence>
<dbReference type="EC" id="2.7.7.7" evidence="16"/>
<reference evidence="19" key="1">
    <citation type="submission" date="2016-10" db="EMBL/GenBank/DDBJ databases">
        <authorList>
            <person name="Varghese N."/>
        </authorList>
    </citation>
    <scope>NUCLEOTIDE SEQUENCE [LARGE SCALE GENOMIC DNA]</scope>
    <source>
        <strain evidence="19">DSM 21843</strain>
    </source>
</reference>
<dbReference type="PANTHER" id="PTHR11076">
    <property type="entry name" value="DNA REPAIR POLYMERASE UMUC / TRANSFERASE FAMILY MEMBER"/>
    <property type="match status" value="1"/>
</dbReference>
<evidence type="ECO:0000256" key="3">
    <source>
        <dbReference type="ARBA" id="ARBA00022457"/>
    </source>
</evidence>
<comment type="similarity">
    <text evidence="2 16">Belongs to the DNA polymerase type-Y family.</text>
</comment>
<organism evidence="18 19">
    <name type="scientific">Denitrobacterium detoxificans</name>
    <dbReference type="NCBI Taxonomy" id="79604"/>
    <lineage>
        <taxon>Bacteria</taxon>
        <taxon>Bacillati</taxon>
        <taxon>Actinomycetota</taxon>
        <taxon>Coriobacteriia</taxon>
        <taxon>Eggerthellales</taxon>
        <taxon>Eggerthellaceae</taxon>
        <taxon>Denitrobacterium</taxon>
    </lineage>
</organism>
<evidence type="ECO:0000256" key="16">
    <source>
        <dbReference type="HAMAP-Rule" id="MF_01113"/>
    </source>
</evidence>
<dbReference type="InterPro" id="IPR017961">
    <property type="entry name" value="DNA_pol_Y-fam_little_finger"/>
</dbReference>
<dbReference type="Gene3D" id="3.40.1170.60">
    <property type="match status" value="1"/>
</dbReference>
<dbReference type="Gene3D" id="3.30.1490.100">
    <property type="entry name" value="DNA polymerase, Y-family, little finger domain"/>
    <property type="match status" value="1"/>
</dbReference>
<evidence type="ECO:0000256" key="1">
    <source>
        <dbReference type="ARBA" id="ARBA00004496"/>
    </source>
</evidence>
<keyword evidence="12 16" id="KW-0238">DNA-binding</keyword>
<evidence type="ECO:0000313" key="19">
    <source>
        <dbReference type="Proteomes" id="UP000182975"/>
    </source>
</evidence>
<evidence type="ECO:0000256" key="4">
    <source>
        <dbReference type="ARBA" id="ARBA00022490"/>
    </source>
</evidence>
<dbReference type="InterPro" id="IPR001126">
    <property type="entry name" value="UmuC"/>
</dbReference>
<keyword evidence="4 16" id="KW-0963">Cytoplasm</keyword>
<dbReference type="CDD" id="cd03586">
    <property type="entry name" value="PolY_Pol_IV_kappa"/>
    <property type="match status" value="1"/>
</dbReference>
<dbReference type="GO" id="GO:0005829">
    <property type="term" value="C:cytosol"/>
    <property type="evidence" value="ECO:0007669"/>
    <property type="project" value="TreeGrafter"/>
</dbReference>
<dbReference type="GO" id="GO:0000287">
    <property type="term" value="F:magnesium ion binding"/>
    <property type="evidence" value="ECO:0007669"/>
    <property type="project" value="UniProtKB-UniRule"/>
</dbReference>
<name>A0A1H8SEA6_9ACTN</name>
<feature type="domain" description="UmuC" evidence="17">
    <location>
        <begin position="30"/>
        <end position="210"/>
    </location>
</feature>
<comment type="cofactor">
    <cofactor evidence="16">
        <name>Mg(2+)</name>
        <dbReference type="ChEBI" id="CHEBI:18420"/>
    </cofactor>
    <text evidence="16">Binds 2 magnesium ions per subunit.</text>
</comment>
<evidence type="ECO:0000259" key="17">
    <source>
        <dbReference type="PROSITE" id="PS50173"/>
    </source>
</evidence>
<dbReference type="AlphaFoldDB" id="A0A1H8SEA6"/>
<keyword evidence="19" id="KW-1185">Reference proteome</keyword>
<dbReference type="NCBIfam" id="NF002677">
    <property type="entry name" value="PRK02406.1"/>
    <property type="match status" value="1"/>
</dbReference>
<sequence>MRFEQDNNETAFVPQDMVQANDSSWNGRAIMLLDLDAFFASVEQLDHPAWRGKPVIVGGSADARGVVSTCSYEARAFGVRSAMAAATARRLCPQAIWTPGHFSRYREMSRQVMAIMESESPFIQQVSVDEAFLDITPTAHRPESPVSVAMRIQRRVHELGVTCSIGLGVSKAVAKTASEADKPRGITVVYPGREAAFLAPLPTSRMSGIGPVAQAHLKDFGITTLGQVAAADPDVLRRVFGKNAEAMRARCLGADTDGISAGEPVKQVSNEISFAHDLTERADIEAAIGTVAAKVGRRLRLKGLSGSTVSLKIRYANLNVRSAQKRLPEPTNDEYVIAAHLRSMLGDLWHPGTAVRLVGCGVSRFDGEAPVQDSLFELEDEAPDASLPSEEQRENLKTATDMVRDRFGEYAVQFGREMRTRQNLTGSSSKNPADYK</sequence>
<feature type="active site" evidence="16">
    <location>
        <position position="130"/>
    </location>
</feature>
<keyword evidence="7 16" id="KW-0235">DNA replication</keyword>
<dbReference type="InterPro" id="IPR043128">
    <property type="entry name" value="Rev_trsase/Diguanyl_cyclase"/>
</dbReference>
<evidence type="ECO:0000256" key="8">
    <source>
        <dbReference type="ARBA" id="ARBA00022723"/>
    </source>
</evidence>
<dbReference type="GO" id="GO:0042276">
    <property type="term" value="P:error-prone translesion synthesis"/>
    <property type="evidence" value="ECO:0007669"/>
    <property type="project" value="TreeGrafter"/>
</dbReference>
<dbReference type="InterPro" id="IPR022880">
    <property type="entry name" value="DNApol_IV"/>
</dbReference>
<comment type="function">
    <text evidence="14 16">Poorly processive, error-prone DNA polymerase involved in untargeted mutagenesis. Copies undamaged DNA at stalled replication forks, which arise in vivo from mismatched or misaligned primer ends. These misaligned primers can be extended by PolIV. Exhibits no 3'-5' exonuclease (proofreading) activity. May be involved in translesional synthesis, in conjunction with the beta clamp from PolIII.</text>
</comment>
<comment type="subcellular location">
    <subcellularLocation>
        <location evidence="1 16">Cytoplasm</location>
    </subcellularLocation>
</comment>
<dbReference type="RefSeq" id="WP_240480560.1">
    <property type="nucleotide sequence ID" value="NZ_CP011402.1"/>
</dbReference>
<dbReference type="InterPro" id="IPR050116">
    <property type="entry name" value="DNA_polymerase-Y"/>
</dbReference>
<evidence type="ECO:0000313" key="18">
    <source>
        <dbReference type="EMBL" id="SEO76628.1"/>
    </source>
</evidence>
<dbReference type="InterPro" id="IPR036775">
    <property type="entry name" value="DNA_pol_Y-fam_lit_finger_sf"/>
</dbReference>
<dbReference type="GO" id="GO:0006281">
    <property type="term" value="P:DNA repair"/>
    <property type="evidence" value="ECO:0007669"/>
    <property type="project" value="UniProtKB-UniRule"/>
</dbReference>
<proteinExistence type="inferred from homology"/>
<dbReference type="SUPFAM" id="SSF100879">
    <property type="entry name" value="Lesion bypass DNA polymerase (Y-family), little finger domain"/>
    <property type="match status" value="1"/>
</dbReference>
<evidence type="ECO:0000256" key="10">
    <source>
        <dbReference type="ARBA" id="ARBA00022842"/>
    </source>
</evidence>
<evidence type="ECO:0000256" key="11">
    <source>
        <dbReference type="ARBA" id="ARBA00022932"/>
    </source>
</evidence>
<evidence type="ECO:0000256" key="7">
    <source>
        <dbReference type="ARBA" id="ARBA00022705"/>
    </source>
</evidence>
<dbReference type="Pfam" id="PF00817">
    <property type="entry name" value="IMS"/>
    <property type="match status" value="1"/>
</dbReference>
<keyword evidence="3 16" id="KW-0515">Mutator protein</keyword>
<dbReference type="FunFam" id="3.40.1170.60:FF:000001">
    <property type="entry name" value="DNA polymerase IV"/>
    <property type="match status" value="1"/>
</dbReference>
<feature type="binding site" evidence="16">
    <location>
        <position position="34"/>
    </location>
    <ligand>
        <name>Mg(2+)</name>
        <dbReference type="ChEBI" id="CHEBI:18420"/>
    </ligand>
</feature>
<evidence type="ECO:0000256" key="2">
    <source>
        <dbReference type="ARBA" id="ARBA00010945"/>
    </source>
</evidence>
<keyword evidence="9 16" id="KW-0227">DNA damage</keyword>
<accession>A0A1H8SEA6</accession>
<feature type="binding site" evidence="16">
    <location>
        <position position="129"/>
    </location>
    <ligand>
        <name>Mg(2+)</name>
        <dbReference type="ChEBI" id="CHEBI:18420"/>
    </ligand>
</feature>